<organism evidence="1 2">
    <name type="scientific">Cytobacillus mangrovibacter</name>
    <dbReference type="NCBI Taxonomy" id="3299024"/>
    <lineage>
        <taxon>Bacteria</taxon>
        <taxon>Bacillati</taxon>
        <taxon>Bacillota</taxon>
        <taxon>Bacilli</taxon>
        <taxon>Bacillales</taxon>
        <taxon>Bacillaceae</taxon>
        <taxon>Cytobacillus</taxon>
    </lineage>
</organism>
<evidence type="ECO:0000313" key="1">
    <source>
        <dbReference type="EMBL" id="MFE8698425.1"/>
    </source>
</evidence>
<proteinExistence type="predicted"/>
<gene>
    <name evidence="1" type="ORF">ACFYKT_19135</name>
</gene>
<dbReference type="EMBL" id="JBIACJ010000014">
    <property type="protein sequence ID" value="MFE8698425.1"/>
    <property type="molecule type" value="Genomic_DNA"/>
</dbReference>
<evidence type="ECO:0000313" key="2">
    <source>
        <dbReference type="Proteomes" id="UP001601058"/>
    </source>
</evidence>
<comment type="caution">
    <text evidence="1">The sequence shown here is derived from an EMBL/GenBank/DDBJ whole genome shotgun (WGS) entry which is preliminary data.</text>
</comment>
<dbReference type="Proteomes" id="UP001601058">
    <property type="component" value="Unassembled WGS sequence"/>
</dbReference>
<keyword evidence="2" id="KW-1185">Reference proteome</keyword>
<reference evidence="1 2" key="1">
    <citation type="submission" date="2024-08" db="EMBL/GenBank/DDBJ databases">
        <title>Two novel Cytobacillus novel species.</title>
        <authorList>
            <person name="Liu G."/>
        </authorList>
    </citation>
    <scope>NUCLEOTIDE SEQUENCE [LARGE SCALE GENOMIC DNA]</scope>
    <source>
        <strain evidence="1 2">FJAT-53684</strain>
    </source>
</reference>
<protein>
    <submittedName>
        <fullName evidence="1">Uncharacterized protein</fullName>
    </submittedName>
</protein>
<accession>A0ABW6K2L7</accession>
<dbReference type="RefSeq" id="WP_389222802.1">
    <property type="nucleotide sequence ID" value="NZ_JBIACJ010000014.1"/>
</dbReference>
<name>A0ABW6K2L7_9BACI</name>
<sequence length="46" mass="5467">MKQLREARPIRGSSELESELEVAEQSWQSFKCWTIAREDTLQSFQH</sequence>